<evidence type="ECO:0000313" key="5">
    <source>
        <dbReference type="Proteomes" id="UP000624244"/>
    </source>
</evidence>
<accession>A0A8H5ZF49</accession>
<dbReference type="SMART" id="SM00822">
    <property type="entry name" value="PKS_KR"/>
    <property type="match status" value="1"/>
</dbReference>
<dbReference type="EMBL" id="WNKQ01000014">
    <property type="protein sequence ID" value="KAF5846935.1"/>
    <property type="molecule type" value="Genomic_DNA"/>
</dbReference>
<dbReference type="InterPro" id="IPR050425">
    <property type="entry name" value="NAD(P)_dehydrat-like"/>
</dbReference>
<dbReference type="Proteomes" id="UP000624244">
    <property type="component" value="Unassembled WGS sequence"/>
</dbReference>
<organism evidence="4 5">
    <name type="scientific">Cochliobolus sativus</name>
    <name type="common">Common root rot and spot blotch fungus</name>
    <name type="synonym">Bipolaris sorokiniana</name>
    <dbReference type="NCBI Taxonomy" id="45130"/>
    <lineage>
        <taxon>Eukaryota</taxon>
        <taxon>Fungi</taxon>
        <taxon>Dikarya</taxon>
        <taxon>Ascomycota</taxon>
        <taxon>Pezizomycotina</taxon>
        <taxon>Dothideomycetes</taxon>
        <taxon>Pleosporomycetidae</taxon>
        <taxon>Pleosporales</taxon>
        <taxon>Pleosporineae</taxon>
        <taxon>Pleosporaceae</taxon>
        <taxon>Bipolaris</taxon>
    </lineage>
</organism>
<dbReference type="OMA" id="NALFWNS"/>
<dbReference type="Gene3D" id="3.40.50.720">
    <property type="entry name" value="NAD(P)-binding Rossmann-like Domain"/>
    <property type="match status" value="1"/>
</dbReference>
<sequence>MSNSLVFITGGTGFIGAHTVGALLEARYRVRLSIRRPEQDAIVKKRYPKFASAIETILIKDFSDQESFEHALAGAEHVIHLATPMPDRSGTDVRKDFAEPAVNATLAILEAALDFPQIKKVIIMSSVVALLPISVLTRPDLEYEVKDNTGKVISVDLDAEFPPGPAGQMVKYCASKIVAHQATRNFVKERKPDYTLITLHPTYVMGHDITRETAQGVGGINALLCKSLASEKPLLGTSWVHVQDVADAHVKALHVNVEHGKEFLLSSPSFPWEDAIEYIRENFPGLEVKLVPPFRGKWKVDVTGAETVLGLIWRPKELILHDVIGQQLALGNKFHRM</sequence>
<proteinExistence type="inferred from homology"/>
<dbReference type="PANTHER" id="PTHR10366">
    <property type="entry name" value="NAD DEPENDENT EPIMERASE/DEHYDRATASE"/>
    <property type="match status" value="1"/>
</dbReference>
<dbReference type="SUPFAM" id="SSF51735">
    <property type="entry name" value="NAD(P)-binding Rossmann-fold domains"/>
    <property type="match status" value="1"/>
</dbReference>
<dbReference type="GO" id="GO:0016616">
    <property type="term" value="F:oxidoreductase activity, acting on the CH-OH group of donors, NAD or NADP as acceptor"/>
    <property type="evidence" value="ECO:0007669"/>
    <property type="project" value="TreeGrafter"/>
</dbReference>
<reference evidence="4" key="1">
    <citation type="submission" date="2019-11" db="EMBL/GenBank/DDBJ databases">
        <title>Bipolaris sorokiniana Genome sequencing.</title>
        <authorList>
            <person name="Wang H."/>
        </authorList>
    </citation>
    <scope>NUCLEOTIDE SEQUENCE</scope>
</reference>
<comment type="caution">
    <text evidence="4">The sequence shown here is derived from an EMBL/GenBank/DDBJ whole genome shotgun (WGS) entry which is preliminary data.</text>
</comment>
<evidence type="ECO:0000256" key="1">
    <source>
        <dbReference type="ARBA" id="ARBA00023002"/>
    </source>
</evidence>
<dbReference type="AlphaFoldDB" id="A0A8H5ZF49"/>
<dbReference type="InterPro" id="IPR057326">
    <property type="entry name" value="KR_dom"/>
</dbReference>
<gene>
    <name evidence="4" type="ORF">GGP41_003235</name>
</gene>
<name>A0A8H5ZF49_COCSA</name>
<dbReference type="InterPro" id="IPR001509">
    <property type="entry name" value="Epimerase_deHydtase"/>
</dbReference>
<dbReference type="PANTHER" id="PTHR10366:SF812">
    <property type="entry name" value="VPS9 DOMAIN-CONTAINING PROTEIN"/>
    <property type="match status" value="1"/>
</dbReference>
<protein>
    <recommendedName>
        <fullName evidence="3">Ketoreductase domain-containing protein</fullName>
    </recommendedName>
</protein>
<feature type="domain" description="Ketoreductase" evidence="3">
    <location>
        <begin position="4"/>
        <end position="185"/>
    </location>
</feature>
<comment type="similarity">
    <text evidence="2">Belongs to the NAD(P)-dependent epimerase/dehydratase family. Dihydroflavonol-4-reductase subfamily.</text>
</comment>
<dbReference type="Pfam" id="PF01370">
    <property type="entry name" value="Epimerase"/>
    <property type="match status" value="1"/>
</dbReference>
<keyword evidence="1" id="KW-0560">Oxidoreductase</keyword>
<dbReference type="InterPro" id="IPR036291">
    <property type="entry name" value="NAD(P)-bd_dom_sf"/>
</dbReference>
<evidence type="ECO:0000313" key="4">
    <source>
        <dbReference type="EMBL" id="KAF5846935.1"/>
    </source>
</evidence>
<evidence type="ECO:0000259" key="3">
    <source>
        <dbReference type="SMART" id="SM00822"/>
    </source>
</evidence>
<evidence type="ECO:0000256" key="2">
    <source>
        <dbReference type="ARBA" id="ARBA00023445"/>
    </source>
</evidence>